<reference evidence="1 2" key="1">
    <citation type="submission" date="2018-06" db="EMBL/GenBank/DDBJ databases">
        <authorList>
            <consortium name="Pathogen Informatics"/>
            <person name="Doyle S."/>
        </authorList>
    </citation>
    <scope>NUCLEOTIDE SEQUENCE [LARGE SCALE GENOMIC DNA]</scope>
    <source>
        <strain evidence="1 2">NCTC12157</strain>
    </source>
</reference>
<dbReference type="AlphaFoldDB" id="A0A377NH71"/>
<dbReference type="EMBL" id="UGGO01000001">
    <property type="protein sequence ID" value="STQ45427.1"/>
    <property type="molecule type" value="Genomic_DNA"/>
</dbReference>
<evidence type="ECO:0000313" key="2">
    <source>
        <dbReference type="Proteomes" id="UP000254304"/>
    </source>
</evidence>
<organism evidence="1 2">
    <name type="scientific">Ewingella americana</name>
    <dbReference type="NCBI Taxonomy" id="41202"/>
    <lineage>
        <taxon>Bacteria</taxon>
        <taxon>Pseudomonadati</taxon>
        <taxon>Pseudomonadota</taxon>
        <taxon>Gammaproteobacteria</taxon>
        <taxon>Enterobacterales</taxon>
        <taxon>Yersiniaceae</taxon>
        <taxon>Ewingella</taxon>
    </lineage>
</organism>
<evidence type="ECO:0000313" key="1">
    <source>
        <dbReference type="EMBL" id="STQ45427.1"/>
    </source>
</evidence>
<dbReference type="Proteomes" id="UP000254304">
    <property type="component" value="Unassembled WGS sequence"/>
</dbReference>
<gene>
    <name evidence="1" type="ORF">NCTC12157_03162</name>
</gene>
<sequence length="42" mass="4841">MEQLKAELSIVLGERLSRLECVSEQPYAHLYAIYDEQGTPCR</sequence>
<accession>A0A377NH71</accession>
<proteinExistence type="predicted"/>
<protein>
    <submittedName>
        <fullName evidence="1">Uncharacterized protein</fullName>
    </submittedName>
</protein>
<name>A0A377NH71_9GAMM</name>